<organism evidence="1 2">
    <name type="scientific">Canavalia gladiata</name>
    <name type="common">Sword bean</name>
    <name type="synonym">Dolichos gladiatus</name>
    <dbReference type="NCBI Taxonomy" id="3824"/>
    <lineage>
        <taxon>Eukaryota</taxon>
        <taxon>Viridiplantae</taxon>
        <taxon>Streptophyta</taxon>
        <taxon>Embryophyta</taxon>
        <taxon>Tracheophyta</taxon>
        <taxon>Spermatophyta</taxon>
        <taxon>Magnoliopsida</taxon>
        <taxon>eudicotyledons</taxon>
        <taxon>Gunneridae</taxon>
        <taxon>Pentapetalae</taxon>
        <taxon>rosids</taxon>
        <taxon>fabids</taxon>
        <taxon>Fabales</taxon>
        <taxon>Fabaceae</taxon>
        <taxon>Papilionoideae</taxon>
        <taxon>50 kb inversion clade</taxon>
        <taxon>NPAAA clade</taxon>
        <taxon>indigoferoid/millettioid clade</taxon>
        <taxon>Phaseoleae</taxon>
        <taxon>Canavalia</taxon>
    </lineage>
</organism>
<gene>
    <name evidence="1" type="ORF">VNO77_28273</name>
</gene>
<comment type="caution">
    <text evidence="1">The sequence shown here is derived from an EMBL/GenBank/DDBJ whole genome shotgun (WGS) entry which is preliminary data.</text>
</comment>
<protein>
    <submittedName>
        <fullName evidence="1">Uncharacterized protein</fullName>
    </submittedName>
</protein>
<evidence type="ECO:0000313" key="2">
    <source>
        <dbReference type="Proteomes" id="UP001367508"/>
    </source>
</evidence>
<dbReference type="AlphaFoldDB" id="A0AAN9Q7Q1"/>
<name>A0AAN9Q7Q1_CANGL</name>
<proteinExistence type="predicted"/>
<keyword evidence="2" id="KW-1185">Reference proteome</keyword>
<evidence type="ECO:0000313" key="1">
    <source>
        <dbReference type="EMBL" id="KAK7324589.1"/>
    </source>
</evidence>
<dbReference type="EMBL" id="JAYMYQ010000006">
    <property type="protein sequence ID" value="KAK7324589.1"/>
    <property type="molecule type" value="Genomic_DNA"/>
</dbReference>
<accession>A0AAN9Q7Q1</accession>
<dbReference type="Proteomes" id="UP001367508">
    <property type="component" value="Unassembled WGS sequence"/>
</dbReference>
<reference evidence="1 2" key="1">
    <citation type="submission" date="2024-01" db="EMBL/GenBank/DDBJ databases">
        <title>The genomes of 5 underutilized Papilionoideae crops provide insights into root nodulation and disease resistanc.</title>
        <authorList>
            <person name="Jiang F."/>
        </authorList>
    </citation>
    <scope>NUCLEOTIDE SEQUENCE [LARGE SCALE GENOMIC DNA]</scope>
    <source>
        <strain evidence="1">LVBAO_FW01</strain>
        <tissue evidence="1">Leaves</tissue>
    </source>
</reference>
<sequence length="87" mass="10009">MEGHNRQDQVASPKSEGSTTCLLLPSLIQFMCFRSDPKHPPFCFLNSFHQLRAQSIRSVFVDLNSILFLVKKVHFDLRFSTVILWGV</sequence>